<evidence type="ECO:0000313" key="2">
    <source>
        <dbReference type="Proteomes" id="UP000075578"/>
    </source>
</evidence>
<sequence length="157" mass="17457">MPQISKGGKFIFGWSIISPEGCVKIPETTFNEYILSTDENVILFSGSKASGGFCVSNRTLINKSIIKSLFDEHPEINDYSLNEGDCVRYKGRLYSWSKIHPGGILRLFPDTMELFNVKPGDKLLSIRGSNIAFVLAVKGPIIEAANRYNGVIEEYVC</sequence>
<organism evidence="1 2">
    <name type="scientific">Candidatus Methanofastidiosum methylothiophilum</name>
    <dbReference type="NCBI Taxonomy" id="1705564"/>
    <lineage>
        <taxon>Archaea</taxon>
        <taxon>Methanobacteriati</taxon>
        <taxon>Methanobacteriota</taxon>
        <taxon>Stenosarchaea group</taxon>
        <taxon>Candidatus Methanofastidiosia</taxon>
        <taxon>Candidatus Methanofastidiosales</taxon>
        <taxon>Candidatus Methanofastidiosaceae</taxon>
        <taxon>Candidatus Methanofastidiosum</taxon>
    </lineage>
</organism>
<dbReference type="EMBL" id="LNGD01000192">
    <property type="protein sequence ID" value="KYC46605.1"/>
    <property type="molecule type" value="Genomic_DNA"/>
</dbReference>
<proteinExistence type="predicted"/>
<evidence type="ECO:0000313" key="1">
    <source>
        <dbReference type="EMBL" id="KYC46605.1"/>
    </source>
</evidence>
<comment type="caution">
    <text evidence="1">The sequence shown here is derived from an EMBL/GenBank/DDBJ whole genome shotgun (WGS) entry which is preliminary data.</text>
</comment>
<protein>
    <submittedName>
        <fullName evidence="1">Uncharacterized protein</fullName>
    </submittedName>
</protein>
<accession>A0A150IP54</accession>
<name>A0A150IP54_9EURY</name>
<gene>
    <name evidence="1" type="ORF">AMQ74_01783</name>
</gene>
<dbReference type="Proteomes" id="UP000075578">
    <property type="component" value="Unassembled WGS sequence"/>
</dbReference>
<dbReference type="AlphaFoldDB" id="A0A150IP54"/>
<reference evidence="1 2" key="1">
    <citation type="journal article" date="2016" name="ISME J.">
        <title>Chasing the elusive Euryarchaeota class WSA2: genomes reveal a uniquely fastidious methyl-reducing methanogen.</title>
        <authorList>
            <person name="Nobu M.K."/>
            <person name="Narihiro T."/>
            <person name="Kuroda K."/>
            <person name="Mei R."/>
            <person name="Liu W.T."/>
        </authorList>
    </citation>
    <scope>NUCLEOTIDE SEQUENCE [LARGE SCALE GENOMIC DNA]</scope>
    <source>
        <strain evidence="1">U1lsi0528_Bin089</strain>
    </source>
</reference>